<dbReference type="PROSITE" id="PS50928">
    <property type="entry name" value="ABC_TM1"/>
    <property type="match status" value="1"/>
</dbReference>
<evidence type="ECO:0000259" key="10">
    <source>
        <dbReference type="PROSITE" id="PS50928"/>
    </source>
</evidence>
<dbReference type="Gene3D" id="3.40.50.300">
    <property type="entry name" value="P-loop containing nucleotide triphosphate hydrolases"/>
    <property type="match status" value="1"/>
</dbReference>
<comment type="subcellular location">
    <subcellularLocation>
        <location evidence="8">Cell membrane</location>
        <topology evidence="8">Multi-pass membrane protein</topology>
    </subcellularLocation>
    <subcellularLocation>
        <location evidence="1">Membrane</location>
        <topology evidence="1">Multi-pass membrane protein</topology>
    </subcellularLocation>
</comment>
<dbReference type="OrthoDB" id="508245at2"/>
<dbReference type="Pfam" id="PF00005">
    <property type="entry name" value="ABC_tran"/>
    <property type="match status" value="1"/>
</dbReference>
<evidence type="ECO:0000313" key="11">
    <source>
        <dbReference type="EMBL" id="KST64057.1"/>
    </source>
</evidence>
<proteinExistence type="inferred from homology"/>
<comment type="similarity">
    <text evidence="8">Belongs to the binding-protein-dependent transport system permease family.</text>
</comment>
<comment type="caution">
    <text evidence="12">The sequence shown here is derived from an EMBL/GenBank/DDBJ whole genome shotgun (WGS) entry which is preliminary data.</text>
</comment>
<keyword evidence="7 8" id="KW-0472">Membrane</keyword>
<evidence type="ECO:0000256" key="3">
    <source>
        <dbReference type="ARBA" id="ARBA00022692"/>
    </source>
</evidence>
<keyword evidence="8" id="KW-0813">Transport</keyword>
<dbReference type="InterPro" id="IPR050334">
    <property type="entry name" value="Molybdenum_import_ModC"/>
</dbReference>
<dbReference type="InterPro" id="IPR011867">
    <property type="entry name" value="ModB_ABC"/>
</dbReference>
<dbReference type="EMBL" id="LMTZ01000118">
    <property type="protein sequence ID" value="KST64767.1"/>
    <property type="molecule type" value="Genomic_DNA"/>
</dbReference>
<dbReference type="InterPro" id="IPR035906">
    <property type="entry name" value="MetI-like_sf"/>
</dbReference>
<dbReference type="InterPro" id="IPR027417">
    <property type="entry name" value="P-loop_NTPase"/>
</dbReference>
<evidence type="ECO:0000256" key="7">
    <source>
        <dbReference type="ARBA" id="ARBA00023136"/>
    </source>
</evidence>
<feature type="domain" description="ABC transmembrane type-1" evidence="10">
    <location>
        <begin position="8"/>
        <end position="209"/>
    </location>
</feature>
<dbReference type="PANTHER" id="PTHR43514:SF1">
    <property type="entry name" value="SULFATE_THIOSULFATE IMPORT ATP-BINDING PROTEIN CYSA"/>
    <property type="match status" value="1"/>
</dbReference>
<dbReference type="GO" id="GO:0015098">
    <property type="term" value="F:molybdate ion transmembrane transporter activity"/>
    <property type="evidence" value="ECO:0007669"/>
    <property type="project" value="InterPro"/>
</dbReference>
<dbReference type="GO" id="GO:0016887">
    <property type="term" value="F:ATP hydrolysis activity"/>
    <property type="evidence" value="ECO:0007669"/>
    <property type="project" value="InterPro"/>
</dbReference>
<dbReference type="SMART" id="SM00382">
    <property type="entry name" value="AAA"/>
    <property type="match status" value="1"/>
</dbReference>
<accession>A0A0V7ZKH5</accession>
<protein>
    <submittedName>
        <fullName evidence="12">Maltoporin</fullName>
    </submittedName>
</protein>
<dbReference type="PANTHER" id="PTHR43514">
    <property type="entry name" value="ABC TRANSPORTER I FAMILY MEMBER 10"/>
    <property type="match status" value="1"/>
</dbReference>
<dbReference type="SUPFAM" id="SSF52540">
    <property type="entry name" value="P-loop containing nucleoside triphosphate hydrolases"/>
    <property type="match status" value="1"/>
</dbReference>
<dbReference type="SUPFAM" id="SSF161098">
    <property type="entry name" value="MetI-like"/>
    <property type="match status" value="1"/>
</dbReference>
<dbReference type="AlphaFoldDB" id="A0A0V7ZKH5"/>
<evidence type="ECO:0000313" key="12">
    <source>
        <dbReference type="EMBL" id="KST64767.1"/>
    </source>
</evidence>
<keyword evidence="4" id="KW-0547">Nucleotide-binding</keyword>
<evidence type="ECO:0000256" key="1">
    <source>
        <dbReference type="ARBA" id="ARBA00004141"/>
    </source>
</evidence>
<keyword evidence="5" id="KW-0067">ATP-binding</keyword>
<feature type="transmembrane region" description="Helical" evidence="8">
    <location>
        <begin position="78"/>
        <end position="104"/>
    </location>
</feature>
<dbReference type="NCBIfam" id="TIGR02141">
    <property type="entry name" value="modB_ABC"/>
    <property type="match status" value="1"/>
</dbReference>
<keyword evidence="6 8" id="KW-1133">Transmembrane helix</keyword>
<evidence type="ECO:0000256" key="5">
    <source>
        <dbReference type="ARBA" id="ARBA00022840"/>
    </source>
</evidence>
<evidence type="ECO:0000256" key="2">
    <source>
        <dbReference type="ARBA" id="ARBA00022505"/>
    </source>
</evidence>
<evidence type="ECO:0000256" key="6">
    <source>
        <dbReference type="ARBA" id="ARBA00022989"/>
    </source>
</evidence>
<dbReference type="EMBL" id="LMTZ01000129">
    <property type="protein sequence ID" value="KST64057.1"/>
    <property type="molecule type" value="Genomic_DNA"/>
</dbReference>
<feature type="transmembrane region" description="Helical" evidence="8">
    <location>
        <begin position="132"/>
        <end position="154"/>
    </location>
</feature>
<sequence length="656" mass="74042">MEFDFSPLWISLKTVLTATPIAFFLGITVARKMLNYQGKAKGLIDGVLTLPMVLPPTVVGFFLLVIFGRNSWFGQLLYAVGVNVIFSWTGTVIAATVVAFPLMYKTALGAFKQIDQNLIYAARTLGVPEGTIFWRIIFPLAWEGILGGTILAFARALGEFGATLMLAGNIPQQTQTIPLAIFFAAEGGEMDRALIWVLVLVGVSLFVVNTMNYLSEEKRVVRKKRFGNFNLRLLNFRFLNLRFINLRFINLRLINFRFINFRFITRKLSQITQQCFSSRSSFSQIQVPKQSPSPTSLEIDILNQRPGFTLSVTFTTDDSPLGILGGSGSGKSMTLRCLAGLETPKNGRIVLNGRVLFDSKRGINISTRHRRIGFLFQNYALFPNMTVRDNIAFGLKYGHYNGCSFNKAELNQRIAEKIALVELQGLENRYPYQLSGGQQQRVALARALAIEPEALLLDEPFSALDTYLRSRIEKQLSETLTTYRGMTLFVTHNLEEAYRVCQNILVFSEGRIIADGSKTDIFEHPQTLQVAQLTQCKNFSRARAVSPTQVKALDWGCTLQAIEPIPSEVTHVGIRAHHLIFTDRENQDNSFQAWLVQISETPHRTTVYLKLNSPPRNSKDYHLQAEVYKEKWAAIKDIPCPWRIYLDPLRLLLLTS</sequence>
<dbReference type="GO" id="GO:0005886">
    <property type="term" value="C:plasma membrane"/>
    <property type="evidence" value="ECO:0007669"/>
    <property type="project" value="UniProtKB-SubCell"/>
</dbReference>
<feature type="transmembrane region" description="Helical" evidence="8">
    <location>
        <begin position="42"/>
        <end position="66"/>
    </location>
</feature>
<name>A0A0V7ZKH5_9CYAN</name>
<organism evidence="12 13">
    <name type="scientific">Mastigocoleus testarum BC008</name>
    <dbReference type="NCBI Taxonomy" id="371196"/>
    <lineage>
        <taxon>Bacteria</taxon>
        <taxon>Bacillati</taxon>
        <taxon>Cyanobacteriota</taxon>
        <taxon>Cyanophyceae</taxon>
        <taxon>Nostocales</taxon>
        <taxon>Hapalosiphonaceae</taxon>
        <taxon>Mastigocoleus</taxon>
    </lineage>
</organism>
<dbReference type="GO" id="GO:0005524">
    <property type="term" value="F:ATP binding"/>
    <property type="evidence" value="ECO:0007669"/>
    <property type="project" value="UniProtKB-KW"/>
</dbReference>
<keyword evidence="3 8" id="KW-0812">Transmembrane</keyword>
<dbReference type="RefSeq" id="WP_027845330.1">
    <property type="nucleotide sequence ID" value="NZ_LMTZ01000118.1"/>
</dbReference>
<evidence type="ECO:0000313" key="13">
    <source>
        <dbReference type="Proteomes" id="UP000053372"/>
    </source>
</evidence>
<dbReference type="PROSITE" id="PS00211">
    <property type="entry name" value="ABC_TRANSPORTER_1"/>
    <property type="match status" value="1"/>
</dbReference>
<gene>
    <name evidence="11" type="ORF">BC008_40400</name>
    <name evidence="12" type="ORF">BC008_41375</name>
</gene>
<evidence type="ECO:0000256" key="4">
    <source>
        <dbReference type="ARBA" id="ARBA00022741"/>
    </source>
</evidence>
<evidence type="ECO:0000256" key="8">
    <source>
        <dbReference type="RuleBase" id="RU363032"/>
    </source>
</evidence>
<dbReference type="InterPro" id="IPR003439">
    <property type="entry name" value="ABC_transporter-like_ATP-bd"/>
</dbReference>
<dbReference type="CDD" id="cd06261">
    <property type="entry name" value="TM_PBP2"/>
    <property type="match status" value="1"/>
</dbReference>
<keyword evidence="2" id="KW-0500">Molybdenum</keyword>
<dbReference type="InterPro" id="IPR003593">
    <property type="entry name" value="AAA+_ATPase"/>
</dbReference>
<evidence type="ECO:0000259" key="9">
    <source>
        <dbReference type="PROSITE" id="PS50893"/>
    </source>
</evidence>
<dbReference type="PROSITE" id="PS50893">
    <property type="entry name" value="ABC_TRANSPORTER_2"/>
    <property type="match status" value="1"/>
</dbReference>
<feature type="transmembrane region" description="Helical" evidence="8">
    <location>
        <begin position="6"/>
        <end position="30"/>
    </location>
</feature>
<feature type="transmembrane region" description="Helical" evidence="8">
    <location>
        <begin position="193"/>
        <end position="215"/>
    </location>
</feature>
<dbReference type="Pfam" id="PF00528">
    <property type="entry name" value="BPD_transp_1"/>
    <property type="match status" value="1"/>
</dbReference>
<reference evidence="12 13" key="1">
    <citation type="journal article" date="2015" name="Genome Announc.">
        <title>Draft Genome of the Euendolithic (true boring) Cyanobacterium Mastigocoleus testarum strain BC008.</title>
        <authorList>
            <person name="Guida B.S."/>
            <person name="Garcia-Pichel F."/>
        </authorList>
    </citation>
    <scope>NUCLEOTIDE SEQUENCE [LARGE SCALE GENOMIC DNA]</scope>
    <source>
        <strain evidence="12 13">BC008</strain>
    </source>
</reference>
<dbReference type="Gene3D" id="1.10.3720.10">
    <property type="entry name" value="MetI-like"/>
    <property type="match status" value="1"/>
</dbReference>
<dbReference type="InterPro" id="IPR017871">
    <property type="entry name" value="ABC_transporter-like_CS"/>
</dbReference>
<feature type="domain" description="ABC transporter" evidence="9">
    <location>
        <begin position="282"/>
        <end position="534"/>
    </location>
</feature>
<dbReference type="InterPro" id="IPR000515">
    <property type="entry name" value="MetI-like"/>
</dbReference>
<dbReference type="Proteomes" id="UP000053372">
    <property type="component" value="Unassembled WGS sequence"/>
</dbReference>
<keyword evidence="13" id="KW-1185">Reference proteome</keyword>